<sequence length="117" mass="13578">MARALTKKLQQLLQSRAELRRIISRTRITSTSVRQTVLFKRFYDNLPADGSRQGPLSSLRRFEGMPSNALPQKGSDMGEPEPRQLLIYQWGLSIIHRQPRHDLVHVTLRSSRVRFEP</sequence>
<evidence type="ECO:0000256" key="1">
    <source>
        <dbReference type="SAM" id="MobiDB-lite"/>
    </source>
</evidence>
<reference evidence="2 3" key="1">
    <citation type="submission" date="2024-01" db="EMBL/GenBank/DDBJ databases">
        <title>A draft genome for a cacao thread blight-causing isolate of Paramarasmius palmivorus.</title>
        <authorList>
            <person name="Baruah I.K."/>
            <person name="Bukari Y."/>
            <person name="Amoako-Attah I."/>
            <person name="Meinhardt L.W."/>
            <person name="Bailey B.A."/>
            <person name="Cohen S.P."/>
        </authorList>
    </citation>
    <scope>NUCLEOTIDE SEQUENCE [LARGE SCALE GENOMIC DNA]</scope>
    <source>
        <strain evidence="2 3">GH-12</strain>
    </source>
</reference>
<dbReference type="AlphaFoldDB" id="A0AAW0C4T4"/>
<comment type="caution">
    <text evidence="2">The sequence shown here is derived from an EMBL/GenBank/DDBJ whole genome shotgun (WGS) entry which is preliminary data.</text>
</comment>
<evidence type="ECO:0000313" key="2">
    <source>
        <dbReference type="EMBL" id="KAK7034057.1"/>
    </source>
</evidence>
<proteinExistence type="predicted"/>
<keyword evidence="3" id="KW-1185">Reference proteome</keyword>
<feature type="region of interest" description="Disordered" evidence="1">
    <location>
        <begin position="50"/>
        <end position="79"/>
    </location>
</feature>
<dbReference type="Proteomes" id="UP001383192">
    <property type="component" value="Unassembled WGS sequence"/>
</dbReference>
<dbReference type="EMBL" id="JAYKXP010000058">
    <property type="protein sequence ID" value="KAK7034057.1"/>
    <property type="molecule type" value="Genomic_DNA"/>
</dbReference>
<protein>
    <submittedName>
        <fullName evidence="2">Uncharacterized protein</fullName>
    </submittedName>
</protein>
<gene>
    <name evidence="2" type="ORF">VNI00_012488</name>
</gene>
<organism evidence="2 3">
    <name type="scientific">Paramarasmius palmivorus</name>
    <dbReference type="NCBI Taxonomy" id="297713"/>
    <lineage>
        <taxon>Eukaryota</taxon>
        <taxon>Fungi</taxon>
        <taxon>Dikarya</taxon>
        <taxon>Basidiomycota</taxon>
        <taxon>Agaricomycotina</taxon>
        <taxon>Agaricomycetes</taxon>
        <taxon>Agaricomycetidae</taxon>
        <taxon>Agaricales</taxon>
        <taxon>Marasmiineae</taxon>
        <taxon>Marasmiaceae</taxon>
        <taxon>Paramarasmius</taxon>
    </lineage>
</organism>
<evidence type="ECO:0000313" key="3">
    <source>
        <dbReference type="Proteomes" id="UP001383192"/>
    </source>
</evidence>
<name>A0AAW0C4T4_9AGAR</name>
<accession>A0AAW0C4T4</accession>